<dbReference type="SUPFAM" id="SSF47072">
    <property type="entry name" value="Cysteine alpha-hairpin motif"/>
    <property type="match status" value="1"/>
</dbReference>
<proteinExistence type="inferred from homology"/>
<sequence>MGVYSGTLGTVLRDVNPFSPSLPFMPKDDQACQAQACDLQACLNKNTYNPERCDAQMFKLYECCAKMYDSKGKDAESTACPIESVTRRWLKNHPKQ</sequence>
<dbReference type="Proteomes" id="UP000077266">
    <property type="component" value="Unassembled WGS sequence"/>
</dbReference>
<comment type="similarity">
    <text evidence="2">Belongs to the CMC4 family.</text>
</comment>
<protein>
    <recommendedName>
        <fullName evidence="3">Cx9C motif-containing protein 4, mitochondrial</fullName>
    </recommendedName>
</protein>
<keyword evidence="4" id="KW-0496">Mitochondrion</keyword>
<dbReference type="OrthoDB" id="13601at2759"/>
<name>A0A165CQ24_EXIGL</name>
<evidence type="ECO:0000256" key="6">
    <source>
        <dbReference type="PIRSR" id="PIRSR627179-50"/>
    </source>
</evidence>
<dbReference type="Pfam" id="PF08991">
    <property type="entry name" value="CMC4"/>
    <property type="match status" value="1"/>
</dbReference>
<dbReference type="InterPro" id="IPR027179">
    <property type="entry name" value="CMC4"/>
</dbReference>
<feature type="disulfide bond" evidence="6">
    <location>
        <begin position="32"/>
        <end position="63"/>
    </location>
</feature>
<keyword evidence="5 6" id="KW-1015">Disulfide bond</keyword>
<reference evidence="7 8" key="1">
    <citation type="journal article" date="2016" name="Mol. Biol. Evol.">
        <title>Comparative Genomics of Early-Diverging Mushroom-Forming Fungi Provides Insights into the Origins of Lignocellulose Decay Capabilities.</title>
        <authorList>
            <person name="Nagy L.G."/>
            <person name="Riley R."/>
            <person name="Tritt A."/>
            <person name="Adam C."/>
            <person name="Daum C."/>
            <person name="Floudas D."/>
            <person name="Sun H."/>
            <person name="Yadav J.S."/>
            <person name="Pangilinan J."/>
            <person name="Larsson K.H."/>
            <person name="Matsuura K."/>
            <person name="Barry K."/>
            <person name="Labutti K."/>
            <person name="Kuo R."/>
            <person name="Ohm R.A."/>
            <person name="Bhattacharya S.S."/>
            <person name="Shirouzu T."/>
            <person name="Yoshinaga Y."/>
            <person name="Martin F.M."/>
            <person name="Grigoriev I.V."/>
            <person name="Hibbett D.S."/>
        </authorList>
    </citation>
    <scope>NUCLEOTIDE SEQUENCE [LARGE SCALE GENOMIC DNA]</scope>
    <source>
        <strain evidence="7 8">HHB12029</strain>
    </source>
</reference>
<dbReference type="InParanoid" id="A0A165CQ24"/>
<dbReference type="Gene3D" id="1.10.287.1130">
    <property type="entry name" value="CytochromE C oxidase copper chaperone"/>
    <property type="match status" value="1"/>
</dbReference>
<dbReference type="PANTHER" id="PTHR15590">
    <property type="entry name" value="CX9C MOTIF-CONTAINING PROTEIN 4"/>
    <property type="match status" value="1"/>
</dbReference>
<evidence type="ECO:0000256" key="1">
    <source>
        <dbReference type="ARBA" id="ARBA00004569"/>
    </source>
</evidence>
<dbReference type="PROSITE" id="PS51808">
    <property type="entry name" value="CHCH"/>
    <property type="match status" value="1"/>
</dbReference>
<feature type="disulfide bond" evidence="6">
    <location>
        <begin position="42"/>
        <end position="53"/>
    </location>
</feature>
<feature type="disulfide bond" evidence="6">
    <location>
        <begin position="64"/>
        <end position="80"/>
    </location>
</feature>
<evidence type="ECO:0000313" key="8">
    <source>
        <dbReference type="Proteomes" id="UP000077266"/>
    </source>
</evidence>
<evidence type="ECO:0000256" key="4">
    <source>
        <dbReference type="ARBA" id="ARBA00023128"/>
    </source>
</evidence>
<dbReference type="EMBL" id="KV426299">
    <property type="protein sequence ID" value="KZV82882.1"/>
    <property type="molecule type" value="Genomic_DNA"/>
</dbReference>
<gene>
    <name evidence="7" type="ORF">EXIGLDRAFT_778107</name>
</gene>
<dbReference type="InterPro" id="IPR009069">
    <property type="entry name" value="Cys_alpha_HP_mot_SF"/>
</dbReference>
<evidence type="ECO:0000256" key="3">
    <source>
        <dbReference type="ARBA" id="ARBA00019406"/>
    </source>
</evidence>
<dbReference type="STRING" id="1314781.A0A165CQ24"/>
<accession>A0A165CQ24</accession>
<dbReference type="FunCoup" id="A0A165CQ24">
    <property type="interactions" value="33"/>
</dbReference>
<dbReference type="PANTHER" id="PTHR15590:SF0">
    <property type="entry name" value="CX9C MOTIF-CONTAINING PROTEIN 4"/>
    <property type="match status" value="1"/>
</dbReference>
<dbReference type="AlphaFoldDB" id="A0A165CQ24"/>
<dbReference type="GO" id="GO:0005758">
    <property type="term" value="C:mitochondrial intermembrane space"/>
    <property type="evidence" value="ECO:0007669"/>
    <property type="project" value="UniProtKB-SubCell"/>
</dbReference>
<comment type="subcellular location">
    <subcellularLocation>
        <location evidence="1">Mitochondrion intermembrane space</location>
    </subcellularLocation>
</comment>
<organism evidence="7 8">
    <name type="scientific">Exidia glandulosa HHB12029</name>
    <dbReference type="NCBI Taxonomy" id="1314781"/>
    <lineage>
        <taxon>Eukaryota</taxon>
        <taxon>Fungi</taxon>
        <taxon>Dikarya</taxon>
        <taxon>Basidiomycota</taxon>
        <taxon>Agaricomycotina</taxon>
        <taxon>Agaricomycetes</taxon>
        <taxon>Auriculariales</taxon>
        <taxon>Exidiaceae</taxon>
        <taxon>Exidia</taxon>
    </lineage>
</organism>
<evidence type="ECO:0000256" key="5">
    <source>
        <dbReference type="ARBA" id="ARBA00023157"/>
    </source>
</evidence>
<keyword evidence="8" id="KW-1185">Reference proteome</keyword>
<evidence type="ECO:0000313" key="7">
    <source>
        <dbReference type="EMBL" id="KZV82882.1"/>
    </source>
</evidence>
<evidence type="ECO:0000256" key="2">
    <source>
        <dbReference type="ARBA" id="ARBA00009858"/>
    </source>
</evidence>